<accession>A0A418NA49</accession>
<reference evidence="3 5" key="1">
    <citation type="submission" date="2018-08" db="EMBL/GenBank/DDBJ databases">
        <title>Proposal of Muricauda 72 sp.nov. and Muricauda NH166 sp.nov., isolated from seawater.</title>
        <authorList>
            <person name="Cheng H."/>
            <person name="Wu Y.-H."/>
            <person name="Guo L.-L."/>
            <person name="Xu X.-W."/>
        </authorList>
    </citation>
    <scope>NUCLEOTIDE SEQUENCE [LARGE SCALE GENOMIC DNA]</scope>
    <source>
        <strain evidence="3 5">NH166</strain>
    </source>
</reference>
<comment type="subcellular location">
    <subcellularLocation>
        <location evidence="1">Membrane</location>
    </subcellularLocation>
</comment>
<dbReference type="PANTHER" id="PTHR14097">
    <property type="entry name" value="OXIDOREDUCTASE HTATIP2"/>
    <property type="match status" value="1"/>
</dbReference>
<evidence type="ECO:0000313" key="6">
    <source>
        <dbReference type="Proteomes" id="UP000321528"/>
    </source>
</evidence>
<dbReference type="Proteomes" id="UP000321528">
    <property type="component" value="Unassembled WGS sequence"/>
</dbReference>
<protein>
    <submittedName>
        <fullName evidence="3">NAD-dependent epimerase/dehydratase family protein</fullName>
    </submittedName>
</protein>
<evidence type="ECO:0000313" key="3">
    <source>
        <dbReference type="EMBL" id="RIV72103.1"/>
    </source>
</evidence>
<comment type="caution">
    <text evidence="3">The sequence shown here is derived from an EMBL/GenBank/DDBJ whole genome shotgun (WGS) entry which is preliminary data.</text>
</comment>
<dbReference type="EMBL" id="QXFJ01000015">
    <property type="protein sequence ID" value="RIV72103.1"/>
    <property type="molecule type" value="Genomic_DNA"/>
</dbReference>
<gene>
    <name evidence="3" type="ORF">D2U88_06520</name>
    <name evidence="4" type="ORF">FQ019_06480</name>
</gene>
<name>A0A418NA49_9FLAO</name>
<dbReference type="EMBL" id="VNWL01000014">
    <property type="protein sequence ID" value="TXK03876.1"/>
    <property type="molecule type" value="Genomic_DNA"/>
</dbReference>
<dbReference type="SUPFAM" id="SSF51735">
    <property type="entry name" value="NAD(P)-binding Rossmann-fold domains"/>
    <property type="match status" value="1"/>
</dbReference>
<dbReference type="PANTHER" id="PTHR14097:SF8">
    <property type="entry name" value="NAD(P)-BINDING DOMAIN-CONTAINING PROTEIN"/>
    <property type="match status" value="1"/>
</dbReference>
<evidence type="ECO:0000313" key="4">
    <source>
        <dbReference type="EMBL" id="TXK03876.1"/>
    </source>
</evidence>
<keyword evidence="6" id="KW-1185">Reference proteome</keyword>
<feature type="domain" description="NAD-dependent epimerase/dehydratase" evidence="2">
    <location>
        <begin position="5"/>
        <end position="106"/>
    </location>
</feature>
<dbReference type="RefSeq" id="WP_119639484.1">
    <property type="nucleotide sequence ID" value="NZ_QXFJ01000015.1"/>
</dbReference>
<sequence>MGLKIVLTGATGMVGEGVLMECLQNDKVSEILLVSRRHYPLKHTKVRELLIPDFLDIESHSEVLKDYDACFYCAGVSSVGMNETEYTKITYDTTIHFAKTLSRLNPKMVFNFVTGSHTDSSEKGKLMWARVKGKTENDLMKLPFKGQYNFRPGFMKPFKEQQNVKWFFTPIIWVFPLLFPKRSLTLSEVGRAMINTASNGYSKKVLEISDIKLLGNEGH</sequence>
<dbReference type="OrthoDB" id="9798632at2"/>
<dbReference type="GO" id="GO:0016020">
    <property type="term" value="C:membrane"/>
    <property type="evidence" value="ECO:0007669"/>
    <property type="project" value="UniProtKB-SubCell"/>
</dbReference>
<dbReference type="Pfam" id="PF01370">
    <property type="entry name" value="Epimerase"/>
    <property type="match status" value="1"/>
</dbReference>
<evidence type="ECO:0000313" key="5">
    <source>
        <dbReference type="Proteomes" id="UP000284189"/>
    </source>
</evidence>
<dbReference type="AlphaFoldDB" id="A0A418NA49"/>
<organism evidence="3 5">
    <name type="scientific">Flagellimonas aequoris</name>
    <dbReference type="NCBI Taxonomy" id="2306997"/>
    <lineage>
        <taxon>Bacteria</taxon>
        <taxon>Pseudomonadati</taxon>
        <taxon>Bacteroidota</taxon>
        <taxon>Flavobacteriia</taxon>
        <taxon>Flavobacteriales</taxon>
        <taxon>Flavobacteriaceae</taxon>
        <taxon>Flagellimonas</taxon>
    </lineage>
</organism>
<evidence type="ECO:0000256" key="1">
    <source>
        <dbReference type="ARBA" id="ARBA00004370"/>
    </source>
</evidence>
<reference evidence="4 6" key="2">
    <citation type="submission" date="2019-07" db="EMBL/GenBank/DDBJ databases">
        <title>Draft genome of two Muricauda strains isolated from deep sea.</title>
        <authorList>
            <person name="Sun C."/>
        </authorList>
    </citation>
    <scope>NUCLEOTIDE SEQUENCE [LARGE SCALE GENOMIC DNA]</scope>
    <source>
        <strain evidence="4 6">NH166</strain>
    </source>
</reference>
<dbReference type="Proteomes" id="UP000284189">
    <property type="component" value="Unassembled WGS sequence"/>
</dbReference>
<proteinExistence type="predicted"/>
<evidence type="ECO:0000259" key="2">
    <source>
        <dbReference type="Pfam" id="PF01370"/>
    </source>
</evidence>
<dbReference type="InterPro" id="IPR036291">
    <property type="entry name" value="NAD(P)-bd_dom_sf"/>
</dbReference>
<dbReference type="Gene3D" id="3.40.50.720">
    <property type="entry name" value="NAD(P)-binding Rossmann-like Domain"/>
    <property type="match status" value="1"/>
</dbReference>
<dbReference type="InterPro" id="IPR001509">
    <property type="entry name" value="Epimerase_deHydtase"/>
</dbReference>